<comment type="caution">
    <text evidence="2">The sequence shown here is derived from an EMBL/GenBank/DDBJ whole genome shotgun (WGS) entry which is preliminary data.</text>
</comment>
<evidence type="ECO:0000313" key="2">
    <source>
        <dbReference type="EMBL" id="TNN72221.1"/>
    </source>
</evidence>
<dbReference type="Proteomes" id="UP000314294">
    <property type="component" value="Unassembled WGS sequence"/>
</dbReference>
<protein>
    <submittedName>
        <fullName evidence="2">Uncharacterized protein</fullName>
    </submittedName>
</protein>
<dbReference type="EMBL" id="SRLO01000140">
    <property type="protein sequence ID" value="TNN72221.1"/>
    <property type="molecule type" value="Genomic_DNA"/>
</dbReference>
<accession>A0A4Z2I371</accession>
<keyword evidence="3" id="KW-1185">Reference proteome</keyword>
<dbReference type="AlphaFoldDB" id="A0A4Z2I371"/>
<organism evidence="2 3">
    <name type="scientific">Liparis tanakae</name>
    <name type="common">Tanaka's snailfish</name>
    <dbReference type="NCBI Taxonomy" id="230148"/>
    <lineage>
        <taxon>Eukaryota</taxon>
        <taxon>Metazoa</taxon>
        <taxon>Chordata</taxon>
        <taxon>Craniata</taxon>
        <taxon>Vertebrata</taxon>
        <taxon>Euteleostomi</taxon>
        <taxon>Actinopterygii</taxon>
        <taxon>Neopterygii</taxon>
        <taxon>Teleostei</taxon>
        <taxon>Neoteleostei</taxon>
        <taxon>Acanthomorphata</taxon>
        <taxon>Eupercaria</taxon>
        <taxon>Perciformes</taxon>
        <taxon>Cottioidei</taxon>
        <taxon>Cottales</taxon>
        <taxon>Liparidae</taxon>
        <taxon>Liparis</taxon>
    </lineage>
</organism>
<feature type="region of interest" description="Disordered" evidence="1">
    <location>
        <begin position="1"/>
        <end position="50"/>
    </location>
</feature>
<evidence type="ECO:0000256" key="1">
    <source>
        <dbReference type="SAM" id="MobiDB-lite"/>
    </source>
</evidence>
<proteinExistence type="predicted"/>
<sequence>MYDGKGHPPWHRTPVWNTKGKRGRGKEEEKKEQRGSSRYERKDPGHLRASGEKWEDVGMMAYCRGSNFSYSQLSSYFNLHVLAMAYSLETLSMLESTYESTMFTFDIKDIDS</sequence>
<feature type="compositionally biased region" description="Basic and acidic residues" evidence="1">
    <location>
        <begin position="25"/>
        <end position="50"/>
    </location>
</feature>
<evidence type="ECO:0000313" key="3">
    <source>
        <dbReference type="Proteomes" id="UP000314294"/>
    </source>
</evidence>
<gene>
    <name evidence="2" type="ORF">EYF80_017505</name>
</gene>
<name>A0A4Z2I371_9TELE</name>
<reference evidence="2 3" key="1">
    <citation type="submission" date="2019-03" db="EMBL/GenBank/DDBJ databases">
        <title>First draft genome of Liparis tanakae, snailfish: a comprehensive survey of snailfish specific genes.</title>
        <authorList>
            <person name="Kim W."/>
            <person name="Song I."/>
            <person name="Jeong J.-H."/>
            <person name="Kim D."/>
            <person name="Kim S."/>
            <person name="Ryu S."/>
            <person name="Song J.Y."/>
            <person name="Lee S.K."/>
        </authorList>
    </citation>
    <scope>NUCLEOTIDE SEQUENCE [LARGE SCALE GENOMIC DNA]</scope>
    <source>
        <tissue evidence="2">Muscle</tissue>
    </source>
</reference>